<dbReference type="Proteomes" id="UP000238365">
    <property type="component" value="Chromosome"/>
</dbReference>
<gene>
    <name evidence="2" type="ORF">C2E15_14490</name>
</gene>
<dbReference type="RefSeq" id="WP_104957999.1">
    <property type="nucleotide sequence ID" value="NZ_CP026377.1"/>
</dbReference>
<dbReference type="InterPro" id="IPR036412">
    <property type="entry name" value="HAD-like_sf"/>
</dbReference>
<dbReference type="InterPro" id="IPR051806">
    <property type="entry name" value="HAD-like_SPP"/>
</dbReference>
<dbReference type="PANTHER" id="PTHR43481">
    <property type="entry name" value="FRUCTOSE-1-PHOSPHATE PHOSPHATASE"/>
    <property type="match status" value="1"/>
</dbReference>
<dbReference type="PRINTS" id="PR00413">
    <property type="entry name" value="HADHALOGNASE"/>
</dbReference>
<dbReference type="NCBIfam" id="NF008610">
    <property type="entry name" value="PRK11587.1"/>
    <property type="match status" value="1"/>
</dbReference>
<organism evidence="2 3">
    <name type="scientific">Mixta gaviniae</name>
    <dbReference type="NCBI Taxonomy" id="665914"/>
    <lineage>
        <taxon>Bacteria</taxon>
        <taxon>Pseudomonadati</taxon>
        <taxon>Pseudomonadota</taxon>
        <taxon>Gammaproteobacteria</taxon>
        <taxon>Enterobacterales</taxon>
        <taxon>Erwiniaceae</taxon>
        <taxon>Mixta</taxon>
    </lineage>
</organism>
<evidence type="ECO:0000313" key="2">
    <source>
        <dbReference type="EMBL" id="AUX94167.1"/>
    </source>
</evidence>
<dbReference type="Gene3D" id="1.10.150.240">
    <property type="entry name" value="Putative phosphatase, domain 2"/>
    <property type="match status" value="1"/>
</dbReference>
<evidence type="ECO:0000256" key="1">
    <source>
        <dbReference type="ARBA" id="ARBA00022723"/>
    </source>
</evidence>
<dbReference type="InterPro" id="IPR006439">
    <property type="entry name" value="HAD-SF_hydro_IA"/>
</dbReference>
<dbReference type="AlphaFoldDB" id="A0A2L0IHX3"/>
<keyword evidence="1" id="KW-0479">Metal-binding</keyword>
<dbReference type="SFLD" id="SFLDG01135">
    <property type="entry name" value="C1.5.6:_HAD__Beta-PGM__Phospha"/>
    <property type="match status" value="1"/>
</dbReference>
<dbReference type="KEGG" id="pgz:C2E15_14490"/>
<evidence type="ECO:0000313" key="3">
    <source>
        <dbReference type="Proteomes" id="UP000238365"/>
    </source>
</evidence>
<dbReference type="NCBIfam" id="TIGR01509">
    <property type="entry name" value="HAD-SF-IA-v3"/>
    <property type="match status" value="1"/>
</dbReference>
<dbReference type="Gene3D" id="3.40.50.1000">
    <property type="entry name" value="HAD superfamily/HAD-like"/>
    <property type="match status" value="1"/>
</dbReference>
<dbReference type="SUPFAM" id="SSF56784">
    <property type="entry name" value="HAD-like"/>
    <property type="match status" value="1"/>
</dbReference>
<name>A0A2L0IHX3_9GAMM</name>
<dbReference type="SFLD" id="SFLDS00003">
    <property type="entry name" value="Haloacid_Dehalogenase"/>
    <property type="match status" value="1"/>
</dbReference>
<dbReference type="EMBL" id="CP026377">
    <property type="protein sequence ID" value="AUX94167.1"/>
    <property type="molecule type" value="Genomic_DNA"/>
</dbReference>
<protein>
    <submittedName>
        <fullName evidence="2">Sugar phosphatase</fullName>
    </submittedName>
</protein>
<dbReference type="GO" id="GO:0050308">
    <property type="term" value="F:sugar-phosphatase activity"/>
    <property type="evidence" value="ECO:0007669"/>
    <property type="project" value="TreeGrafter"/>
</dbReference>
<dbReference type="SFLD" id="SFLDG01129">
    <property type="entry name" value="C1.5:_HAD__Beta-PGM__Phosphata"/>
    <property type="match status" value="1"/>
</dbReference>
<dbReference type="GO" id="GO:0043136">
    <property type="term" value="F:sn-glycerol 3-phosphatase activity"/>
    <property type="evidence" value="ECO:0007669"/>
    <property type="project" value="TreeGrafter"/>
</dbReference>
<dbReference type="Pfam" id="PF00702">
    <property type="entry name" value="Hydrolase"/>
    <property type="match status" value="1"/>
</dbReference>
<keyword evidence="3" id="KW-1185">Reference proteome</keyword>
<proteinExistence type="predicted"/>
<accession>A0A2L0IHX3</accession>
<reference evidence="2 3" key="1">
    <citation type="submission" date="2018-01" db="EMBL/GenBank/DDBJ databases">
        <title>Complete and assembled Genome of Pantoea gaviniae DSM22758T.</title>
        <authorList>
            <person name="Stevens M.J.A."/>
            <person name="Zurfluh K."/>
            <person name="Stephan R."/>
        </authorList>
    </citation>
    <scope>NUCLEOTIDE SEQUENCE [LARGE SCALE GENOMIC DNA]</scope>
    <source>
        <strain evidence="2 3">DSM 22758</strain>
    </source>
</reference>
<dbReference type="InterPro" id="IPR023214">
    <property type="entry name" value="HAD_sf"/>
</dbReference>
<sequence length="219" mass="23310">MKCKGFLFDLDGTLVDSLPAVERAWTNWGKRHAIDADEILNFIHGKQAITSLRHFMRGSSEEAIQQEFHLLEKTEAEDTDGVSALPGARELLAQLNELEIPWAIVTSGSMPVASARRQAAGLPLPAHFVTAEQVKNGKPEPEAYLTGAKLLGLKPEECVVVEDAPAGILSGLAAGSAVIAVNAPADTPRLAETALQLTTLTALRISKAPDGTVTVLTQN</sequence>
<dbReference type="PANTHER" id="PTHR43481:SF4">
    <property type="entry name" value="GLYCEROL-1-PHOSPHATE PHOSPHOHYDROLASE 1-RELATED"/>
    <property type="match status" value="1"/>
</dbReference>
<dbReference type="InterPro" id="IPR023198">
    <property type="entry name" value="PGP-like_dom2"/>
</dbReference>
<dbReference type="CDD" id="cd07527">
    <property type="entry name" value="HAD_ScGPP-like"/>
    <property type="match status" value="1"/>
</dbReference>
<dbReference type="GO" id="GO:0046872">
    <property type="term" value="F:metal ion binding"/>
    <property type="evidence" value="ECO:0007669"/>
    <property type="project" value="UniProtKB-KW"/>
</dbReference>